<evidence type="ECO:0000259" key="3">
    <source>
        <dbReference type="PROSITE" id="PS50081"/>
    </source>
</evidence>
<dbReference type="GO" id="GO:0035556">
    <property type="term" value="P:intracellular signal transduction"/>
    <property type="evidence" value="ECO:0007669"/>
    <property type="project" value="TreeGrafter"/>
</dbReference>
<dbReference type="PROSITE" id="PS50081">
    <property type="entry name" value="ZF_DAG_PE_2"/>
    <property type="match status" value="2"/>
</dbReference>
<organism evidence="4 5">
    <name type="scientific">Syphacia muris</name>
    <dbReference type="NCBI Taxonomy" id="451379"/>
    <lineage>
        <taxon>Eukaryota</taxon>
        <taxon>Metazoa</taxon>
        <taxon>Ecdysozoa</taxon>
        <taxon>Nematoda</taxon>
        <taxon>Chromadorea</taxon>
        <taxon>Rhabditida</taxon>
        <taxon>Spirurina</taxon>
        <taxon>Oxyuridomorpha</taxon>
        <taxon>Oxyuroidea</taxon>
        <taxon>Oxyuridae</taxon>
        <taxon>Syphacia</taxon>
    </lineage>
</organism>
<dbReference type="InterPro" id="IPR020454">
    <property type="entry name" value="DAG/PE-bd"/>
</dbReference>
<dbReference type="GO" id="GO:0004674">
    <property type="term" value="F:protein serine/threonine kinase activity"/>
    <property type="evidence" value="ECO:0007669"/>
    <property type="project" value="UniProtKB-KW"/>
</dbReference>
<dbReference type="InterPro" id="IPR046349">
    <property type="entry name" value="C1-like_sf"/>
</dbReference>
<dbReference type="GO" id="GO:0005829">
    <property type="term" value="C:cytosol"/>
    <property type="evidence" value="ECO:0007669"/>
    <property type="project" value="TreeGrafter"/>
</dbReference>
<dbReference type="GO" id="GO:0008270">
    <property type="term" value="F:zinc ion binding"/>
    <property type="evidence" value="ECO:0007669"/>
    <property type="project" value="UniProtKB-KW"/>
</dbReference>
<keyword evidence="4" id="KW-1185">Reference proteome</keyword>
<feature type="domain" description="Phorbol-ester/DAG-type" evidence="3">
    <location>
        <begin position="155"/>
        <end position="186"/>
    </location>
</feature>
<dbReference type="Pfam" id="PF00130">
    <property type="entry name" value="C1_1"/>
    <property type="match status" value="2"/>
</dbReference>
<feature type="domain" description="Phorbol-ester/DAG-type" evidence="3">
    <location>
        <begin position="1"/>
        <end position="49"/>
    </location>
</feature>
<evidence type="ECO:0000256" key="1">
    <source>
        <dbReference type="ARBA" id="ARBA00022723"/>
    </source>
</evidence>
<sequence>MLHVHSYKSPAFCDFCGEFLFGLVKQGLKCEGCGLNYHKRCASKIPNNCSGSRQPRLSAITLSSGSLSHQTSLTNLGSSQTATQAQFSSLLADKPSKPFVNQLTMPDILITHTEAESDDHLGGNHLQMPRKDRSCSWSGRPLWMELADATRVKVPHTFEVHSYKRFTVCQICKKLLKGLIRQGMQCRGVLSLHFYFFSCNFFGLRTS</sequence>
<dbReference type="WBParaSite" id="SMUV_0000026601-mRNA-1">
    <property type="protein sequence ID" value="SMUV_0000026601-mRNA-1"/>
    <property type="gene ID" value="SMUV_0000026601"/>
</dbReference>
<dbReference type="GO" id="GO:0007200">
    <property type="term" value="P:phospholipase C-activating G protein-coupled receptor signaling pathway"/>
    <property type="evidence" value="ECO:0007669"/>
    <property type="project" value="TreeGrafter"/>
</dbReference>
<evidence type="ECO:0000313" key="4">
    <source>
        <dbReference type="Proteomes" id="UP000046393"/>
    </source>
</evidence>
<evidence type="ECO:0000313" key="5">
    <source>
        <dbReference type="WBParaSite" id="SMUV_0000026601-mRNA-1"/>
    </source>
</evidence>
<dbReference type="SMART" id="SM00109">
    <property type="entry name" value="C1"/>
    <property type="match status" value="1"/>
</dbReference>
<accession>A0A0N5A880</accession>
<dbReference type="PANTHER" id="PTHR22968">
    <property type="entry name" value="PROTEIN KINASE C, MU"/>
    <property type="match status" value="1"/>
</dbReference>
<dbReference type="Gene3D" id="3.30.60.20">
    <property type="match status" value="2"/>
</dbReference>
<dbReference type="PRINTS" id="PR00008">
    <property type="entry name" value="DAGPEDOMAIN"/>
</dbReference>
<keyword evidence="2" id="KW-0862">Zinc</keyword>
<dbReference type="STRING" id="451379.A0A0N5A880"/>
<dbReference type="Proteomes" id="UP000046393">
    <property type="component" value="Unplaced"/>
</dbReference>
<protein>
    <submittedName>
        <fullName evidence="5">Phorbol-ester/DAG-type domain-containing protein</fullName>
    </submittedName>
</protein>
<dbReference type="AlphaFoldDB" id="A0A0N5A880"/>
<dbReference type="SUPFAM" id="SSF57889">
    <property type="entry name" value="Cysteine-rich domain"/>
    <property type="match status" value="2"/>
</dbReference>
<reference evidence="5" key="1">
    <citation type="submission" date="2017-02" db="UniProtKB">
        <authorList>
            <consortium name="WormBaseParasite"/>
        </authorList>
    </citation>
    <scope>IDENTIFICATION</scope>
</reference>
<proteinExistence type="predicted"/>
<name>A0A0N5A880_9BILA</name>
<dbReference type="FunFam" id="3.30.60.20:FF:000021">
    <property type="entry name" value="Serine/threonine-protein kinase"/>
    <property type="match status" value="1"/>
</dbReference>
<dbReference type="InterPro" id="IPR002219">
    <property type="entry name" value="PKC_DAG/PE"/>
</dbReference>
<evidence type="ECO:0000256" key="2">
    <source>
        <dbReference type="ARBA" id="ARBA00022833"/>
    </source>
</evidence>
<dbReference type="PANTHER" id="PTHR22968:SF24">
    <property type="entry name" value="SERINE_THREONINE-PROTEIN KINASE"/>
    <property type="match status" value="1"/>
</dbReference>
<dbReference type="CDD" id="cd20795">
    <property type="entry name" value="C1_PKD_rpt1"/>
    <property type="match status" value="1"/>
</dbReference>
<dbReference type="GO" id="GO:0016020">
    <property type="term" value="C:membrane"/>
    <property type="evidence" value="ECO:0007669"/>
    <property type="project" value="UniProtKB-SubCell"/>
</dbReference>
<keyword evidence="1" id="KW-0479">Metal-binding</keyword>